<evidence type="ECO:0000256" key="2">
    <source>
        <dbReference type="ARBA" id="ARBA00022741"/>
    </source>
</evidence>
<comment type="caution">
    <text evidence="6">The sequence shown here is derived from an EMBL/GenBank/DDBJ whole genome shotgun (WGS) entry which is preliminary data.</text>
</comment>
<evidence type="ECO:0000256" key="1">
    <source>
        <dbReference type="ARBA" id="ARBA00022598"/>
    </source>
</evidence>
<gene>
    <name evidence="6" type="ORF">ACFQGD_16880</name>
</gene>
<dbReference type="Pfam" id="PF13535">
    <property type="entry name" value="ATP-grasp_4"/>
    <property type="match status" value="1"/>
</dbReference>
<dbReference type="RefSeq" id="WP_345396776.1">
    <property type="nucleotide sequence ID" value="NZ_BAABLA010000026.1"/>
</dbReference>
<dbReference type="InterPro" id="IPR011761">
    <property type="entry name" value="ATP-grasp"/>
</dbReference>
<keyword evidence="1" id="KW-0436">Ligase</keyword>
<evidence type="ECO:0000313" key="6">
    <source>
        <dbReference type="EMBL" id="MFC6868818.1"/>
    </source>
</evidence>
<dbReference type="InterPro" id="IPR052032">
    <property type="entry name" value="ATP-dep_AA_Ligase"/>
</dbReference>
<keyword evidence="3 4" id="KW-0067">ATP-binding</keyword>
<dbReference type="PANTHER" id="PTHR43585">
    <property type="entry name" value="FUMIPYRROLE BIOSYNTHESIS PROTEIN C"/>
    <property type="match status" value="1"/>
</dbReference>
<dbReference type="SUPFAM" id="SSF56059">
    <property type="entry name" value="Glutathione synthetase ATP-binding domain-like"/>
    <property type="match status" value="1"/>
</dbReference>
<protein>
    <submittedName>
        <fullName evidence="6">Acetyl-CoA carboxylase biotin carboxylase subunit family protein</fullName>
    </submittedName>
</protein>
<dbReference type="Proteomes" id="UP001596337">
    <property type="component" value="Unassembled WGS sequence"/>
</dbReference>
<organism evidence="6 7">
    <name type="scientific">Haloechinothrix salitolerans</name>
    <dbReference type="NCBI Taxonomy" id="926830"/>
    <lineage>
        <taxon>Bacteria</taxon>
        <taxon>Bacillati</taxon>
        <taxon>Actinomycetota</taxon>
        <taxon>Actinomycetes</taxon>
        <taxon>Pseudonocardiales</taxon>
        <taxon>Pseudonocardiaceae</taxon>
        <taxon>Haloechinothrix</taxon>
    </lineage>
</organism>
<evidence type="ECO:0000313" key="7">
    <source>
        <dbReference type="Proteomes" id="UP001596337"/>
    </source>
</evidence>
<dbReference type="PANTHER" id="PTHR43585:SF2">
    <property type="entry name" value="ATP-GRASP ENZYME FSQD"/>
    <property type="match status" value="1"/>
</dbReference>
<dbReference type="Gene3D" id="3.30.470.20">
    <property type="entry name" value="ATP-grasp fold, B domain"/>
    <property type="match status" value="1"/>
</dbReference>
<dbReference type="EMBL" id="JBHSXX010000001">
    <property type="protein sequence ID" value="MFC6868818.1"/>
    <property type="molecule type" value="Genomic_DNA"/>
</dbReference>
<name>A0ABW2C2T7_9PSEU</name>
<feature type="domain" description="ATP-grasp" evidence="5">
    <location>
        <begin position="105"/>
        <end position="319"/>
    </location>
</feature>
<accession>A0ABW2C2T7</accession>
<dbReference type="PROSITE" id="PS50975">
    <property type="entry name" value="ATP_GRASP"/>
    <property type="match status" value="1"/>
</dbReference>
<keyword evidence="2 4" id="KW-0547">Nucleotide-binding</keyword>
<proteinExistence type="predicted"/>
<keyword evidence="7" id="KW-1185">Reference proteome</keyword>
<evidence type="ECO:0000256" key="4">
    <source>
        <dbReference type="PROSITE-ProRule" id="PRU00409"/>
    </source>
</evidence>
<reference evidence="7" key="1">
    <citation type="journal article" date="2019" name="Int. J. Syst. Evol. Microbiol.">
        <title>The Global Catalogue of Microorganisms (GCM) 10K type strain sequencing project: providing services to taxonomists for standard genome sequencing and annotation.</title>
        <authorList>
            <consortium name="The Broad Institute Genomics Platform"/>
            <consortium name="The Broad Institute Genome Sequencing Center for Infectious Disease"/>
            <person name="Wu L."/>
            <person name="Ma J."/>
        </authorList>
    </citation>
    <scope>NUCLEOTIDE SEQUENCE [LARGE SCALE GENOMIC DNA]</scope>
    <source>
        <strain evidence="7">KCTC 32255</strain>
    </source>
</reference>
<evidence type="ECO:0000259" key="5">
    <source>
        <dbReference type="PROSITE" id="PS50975"/>
    </source>
</evidence>
<sequence length="422" mass="47739">MAAKNVFVLGLDEQNLATLRDIDTIDLRFHPLLRIEELQAAEIDISALLDKATEQLEAFEGSIDAIVGYWDFPVSSMVPILCDRFGLRSADLDAVVKCEHKYWSRLEQSKVIDDYPAFGLVDPFHDTMPPDGLDYPFWIKPVKSFSSALAFKVRDETEFANALAEIRDGIHRMGDPFEYVLNQLDLPKEIEEAGGNACLAEAEITGAQLTVEGYNDGTDIHIYGIVDSVPYAGSSSFLRYEYPSTLSEDMVERAKEASRKVIRQVGLESVAFNIEFFADPVREELALLEVNPRHSQSHARLFELVDGTPNHQCMVRLALGLDPNLPRDKGPYEHAAKWFLRRFDDAYVRQVPSNEDIERVREHAPDTWITILIDEGVQLSETAPQDSYSYELADIFIGAHSEQELHEKYEQCVAGLPFEFDE</sequence>
<evidence type="ECO:0000256" key="3">
    <source>
        <dbReference type="ARBA" id="ARBA00022840"/>
    </source>
</evidence>